<keyword evidence="2" id="KW-0677">Repeat</keyword>
<reference evidence="7 8" key="1">
    <citation type="submission" date="2019-06" db="EMBL/GenBank/DDBJ databases">
        <title>A chromosome-scale genome assembly of the striped catfish, Pangasianodon hypophthalmus.</title>
        <authorList>
            <person name="Wen M."/>
            <person name="Zahm M."/>
            <person name="Roques C."/>
            <person name="Cabau C."/>
            <person name="Klopp C."/>
            <person name="Donnadieu C."/>
            <person name="Jouanno E."/>
            <person name="Avarre J.-C."/>
            <person name="Campet M."/>
            <person name="Ha T.T.T."/>
            <person name="Dugue R."/>
            <person name="Lampietro C."/>
            <person name="Louis A."/>
            <person name="Herpin A."/>
            <person name="Echchiki A."/>
            <person name="Berthelot C."/>
            <person name="Parey E."/>
            <person name="Roest-Crollius H."/>
            <person name="Braasch I."/>
            <person name="Postlethwait J."/>
            <person name="Bobe J."/>
            <person name="Montfort J."/>
            <person name="Bouchez O."/>
            <person name="Begum T."/>
            <person name="Schartl M."/>
            <person name="Guiguen Y."/>
        </authorList>
    </citation>
    <scope>NUCLEOTIDE SEQUENCE [LARGE SCALE GENOMIC DNA]</scope>
    <source>
        <strain evidence="7 8">Indonesia</strain>
        <tissue evidence="7">Blood</tissue>
    </source>
</reference>
<dbReference type="PANTHER" id="PTHR45622:SF73">
    <property type="entry name" value="E3 UBIQUITIN-PROTEIN LIGASE HERC4-LIKE ISOFORM X1-RELATED"/>
    <property type="match status" value="1"/>
</dbReference>
<dbReference type="GO" id="GO:0005737">
    <property type="term" value="C:cytoplasm"/>
    <property type="evidence" value="ECO:0007669"/>
    <property type="project" value="TreeGrafter"/>
</dbReference>
<dbReference type="GO" id="GO:0016567">
    <property type="term" value="P:protein ubiquitination"/>
    <property type="evidence" value="ECO:0007669"/>
    <property type="project" value="TreeGrafter"/>
</dbReference>
<accession>A0A5N5PRD6</accession>
<feature type="repeat" description="RCC1" evidence="5">
    <location>
        <begin position="234"/>
        <end position="285"/>
    </location>
</feature>
<gene>
    <name evidence="7" type="ORF">PHYPO_G00175320</name>
</gene>
<evidence type="ECO:0000256" key="5">
    <source>
        <dbReference type="PROSITE-ProRule" id="PRU00235"/>
    </source>
</evidence>
<dbReference type="Pfam" id="PF00632">
    <property type="entry name" value="HECT"/>
    <property type="match status" value="1"/>
</dbReference>
<dbReference type="GO" id="GO:0061630">
    <property type="term" value="F:ubiquitin protein ligase activity"/>
    <property type="evidence" value="ECO:0007669"/>
    <property type="project" value="TreeGrafter"/>
</dbReference>
<dbReference type="InterPro" id="IPR009091">
    <property type="entry name" value="RCC1/BLIP-II"/>
</dbReference>
<dbReference type="InterPro" id="IPR000408">
    <property type="entry name" value="Reg_chr_condens"/>
</dbReference>
<dbReference type="SUPFAM" id="SSF50985">
    <property type="entry name" value="RCC1/BLIP-II"/>
    <property type="match status" value="1"/>
</dbReference>
<dbReference type="Proteomes" id="UP000327468">
    <property type="component" value="Chromosome 3"/>
</dbReference>
<dbReference type="Gene3D" id="3.30.2160.10">
    <property type="entry name" value="Hect, E3 ligase catalytic domain"/>
    <property type="match status" value="1"/>
</dbReference>
<evidence type="ECO:0000256" key="1">
    <source>
        <dbReference type="ARBA" id="ARBA00022679"/>
    </source>
</evidence>
<feature type="repeat" description="RCC1" evidence="5">
    <location>
        <begin position="182"/>
        <end position="233"/>
    </location>
</feature>
<dbReference type="AlphaFoldDB" id="A0A5N5PRD6"/>
<dbReference type="SMART" id="SM00119">
    <property type="entry name" value="HECTc"/>
    <property type="match status" value="1"/>
</dbReference>
<dbReference type="PROSITE" id="PS50237">
    <property type="entry name" value="HECT"/>
    <property type="match status" value="1"/>
</dbReference>
<evidence type="ECO:0000259" key="6">
    <source>
        <dbReference type="PROSITE" id="PS50237"/>
    </source>
</evidence>
<dbReference type="PANTHER" id="PTHR45622">
    <property type="entry name" value="UBIQUITIN-PROTEIN LIGASE E3A-RELATED"/>
    <property type="match status" value="1"/>
</dbReference>
<keyword evidence="3 4" id="KW-0833">Ubl conjugation pathway</keyword>
<proteinExistence type="predicted"/>
<dbReference type="PRINTS" id="PR00633">
    <property type="entry name" value="RCCNDNSATION"/>
</dbReference>
<dbReference type="InterPro" id="IPR000569">
    <property type="entry name" value="HECT_dom"/>
</dbReference>
<comment type="caution">
    <text evidence="7">The sequence shown here is derived from an EMBL/GenBank/DDBJ whole genome shotgun (WGS) entry which is preliminary data.</text>
</comment>
<feature type="repeat" description="RCC1" evidence="5">
    <location>
        <begin position="287"/>
        <end position="342"/>
    </location>
</feature>
<keyword evidence="8" id="KW-1185">Reference proteome</keyword>
<organism evidence="7 8">
    <name type="scientific">Pangasianodon hypophthalmus</name>
    <name type="common">Striped catfish</name>
    <name type="synonym">Helicophagus hypophthalmus</name>
    <dbReference type="NCBI Taxonomy" id="310915"/>
    <lineage>
        <taxon>Eukaryota</taxon>
        <taxon>Metazoa</taxon>
        <taxon>Chordata</taxon>
        <taxon>Craniata</taxon>
        <taxon>Vertebrata</taxon>
        <taxon>Euteleostomi</taxon>
        <taxon>Actinopterygii</taxon>
        <taxon>Neopterygii</taxon>
        <taxon>Teleostei</taxon>
        <taxon>Ostariophysi</taxon>
        <taxon>Siluriformes</taxon>
        <taxon>Pangasiidae</taxon>
        <taxon>Pangasianodon</taxon>
    </lineage>
</organism>
<sequence length="995" mass="112224">MLYWGKLNSTEDDSSHQNINGFDEMIRGTRITDVSIREGLATFLRDTDRKVTLVTSHKRMTLDLKKERIALLSSGKEHVVLVSETGTVREWKRSAQCNIPRIFSSLTNRHIAQVACGNYHSIVRTKDGQLFTWGQNSSGQLGLGKGKPSQAESPQLLKSLSGIPLAQISAGGDHSFALSLSGAVFGWGRNSAGQLGLGDTEDRHIPVCVKSLNLKKTVFISCGEEHTAVLTKSGLMLVFGSGRYGQLGHNSFRDEHQPHVVAEFWGSKVSQIVCGRHHTLALVESSNTIYSFGCGEQGQLGNGQRTNQCVPLPVQLPPEYSPDQMIKKITAGGNLSVLFFSKMDGVQASSNLSSCNGTAVLDDEIIDRWISDCNSKVWNKIQREIKRMFSSASCINGSFIEKSNDKHYKTSVGTSGLDLSLTRLAFEKLAKKDKVLSVVEKVVENDLLPSLGSTAAGVEALRVYLILPELLRVLNKQGRGTQLTISLASTILKLEPESLDVLTSLWTKLPYYYYRTLVKMFHSVCAHFMSLMTTTICDHWTEIKPVLMVLQKLYNINSQRVVQLTEGYFLMKELRCFFNLVEKYPMGNLILRMMQLGNPWEFFHDDGQIDILINFLKSTEQLTCYPFILDMKSKCTVFHFLQAQHGEPLPFFVFGNSLCVNRETVLADTLVYLRTSGHNYALPLKVKFSLEDGIDDGGLLAEYFTLLGQEITKDSSVIQESEDSGLFWFSADDSGSSLEELFYIGVICGLAFYNHSFMHIGFPVALFKKLLNLSPTLRDLEELSPVEARSLKNVLMEDEDVVEELYLDFTVKGKELIPNGVEIPVTKANRQKYVDLYIDFVFNKSVETQFRTFEEGFSHGNPFNFWRMFKPEELRDLLYGTSKYEWEELRQGVTCECCGPSDELIQNFWSVFFELNEEQQKKFLTFVYGTDRLPVGGLSKLQLKIVRHNYADADDRFPSVQTCYGILHLPNYSDIHILRDKLIHAITYCEVFGQR</sequence>
<dbReference type="EMBL" id="VFJC01000004">
    <property type="protein sequence ID" value="KAB5581407.1"/>
    <property type="molecule type" value="Genomic_DNA"/>
</dbReference>
<evidence type="ECO:0000313" key="8">
    <source>
        <dbReference type="Proteomes" id="UP000327468"/>
    </source>
</evidence>
<dbReference type="InterPro" id="IPR035983">
    <property type="entry name" value="Hect_E3_ubiquitin_ligase"/>
</dbReference>
<evidence type="ECO:0000256" key="2">
    <source>
        <dbReference type="ARBA" id="ARBA00022737"/>
    </source>
</evidence>
<feature type="active site" description="Glycyl thioester intermediate" evidence="4">
    <location>
        <position position="963"/>
    </location>
</feature>
<evidence type="ECO:0000256" key="4">
    <source>
        <dbReference type="PROSITE-ProRule" id="PRU00104"/>
    </source>
</evidence>
<dbReference type="PROSITE" id="PS50012">
    <property type="entry name" value="RCC1_3"/>
    <property type="match status" value="4"/>
</dbReference>
<dbReference type="Gene3D" id="3.30.2410.10">
    <property type="entry name" value="Hect, E3 ligase catalytic domain"/>
    <property type="match status" value="1"/>
</dbReference>
<evidence type="ECO:0000256" key="3">
    <source>
        <dbReference type="ARBA" id="ARBA00022786"/>
    </source>
</evidence>
<keyword evidence="1" id="KW-0808">Transferase</keyword>
<dbReference type="SUPFAM" id="SSF56204">
    <property type="entry name" value="Hect, E3 ligase catalytic domain"/>
    <property type="match status" value="1"/>
</dbReference>
<name>A0A5N5PRD6_PANHP</name>
<dbReference type="InterPro" id="IPR051709">
    <property type="entry name" value="Ub-ligase/GTPase-reg"/>
</dbReference>
<dbReference type="InterPro" id="IPR058923">
    <property type="entry name" value="RCC1-like_dom"/>
</dbReference>
<feature type="domain" description="HECT" evidence="6">
    <location>
        <begin position="669"/>
        <end position="995"/>
    </location>
</feature>
<feature type="repeat" description="RCC1" evidence="5">
    <location>
        <begin position="128"/>
        <end position="181"/>
    </location>
</feature>
<dbReference type="Pfam" id="PF25390">
    <property type="entry name" value="WD40_RLD"/>
    <property type="match status" value="1"/>
</dbReference>
<dbReference type="Gene3D" id="3.90.1750.10">
    <property type="entry name" value="Hect, E3 ligase catalytic domains"/>
    <property type="match status" value="1"/>
</dbReference>
<dbReference type="Gene3D" id="2.130.10.30">
    <property type="entry name" value="Regulator of chromosome condensation 1/beta-lactamase-inhibitor protein II"/>
    <property type="match status" value="1"/>
</dbReference>
<protein>
    <recommendedName>
        <fullName evidence="6">HECT domain-containing protein</fullName>
    </recommendedName>
</protein>
<evidence type="ECO:0000313" key="7">
    <source>
        <dbReference type="EMBL" id="KAB5581407.1"/>
    </source>
</evidence>
<dbReference type="GO" id="GO:0006511">
    <property type="term" value="P:ubiquitin-dependent protein catabolic process"/>
    <property type="evidence" value="ECO:0007669"/>
    <property type="project" value="TreeGrafter"/>
</dbReference>
<dbReference type="PROSITE" id="PS00626">
    <property type="entry name" value="RCC1_2"/>
    <property type="match status" value="2"/>
</dbReference>